<evidence type="ECO:0000259" key="2">
    <source>
        <dbReference type="PROSITE" id="PS50965"/>
    </source>
</evidence>
<dbReference type="PROSITE" id="PS50965">
    <property type="entry name" value="NERD"/>
    <property type="match status" value="1"/>
</dbReference>
<keyword evidence="1" id="KW-1133">Transmembrane helix</keyword>
<dbReference type="OrthoDB" id="572185at2"/>
<keyword evidence="1" id="KW-0812">Transmembrane</keyword>
<dbReference type="EMBL" id="CP000510">
    <property type="protein sequence ID" value="ABM04397.1"/>
    <property type="molecule type" value="Genomic_DNA"/>
</dbReference>
<dbReference type="AlphaFoldDB" id="A1SY32"/>
<sequence length="255" mass="29222">MTKEKKSPLTAKPLRNPGQSLDEEINKLIDDKGTLYAVIVIFPIVLAALEWWRWYKELPYSPWIYTIIAFACSSFGFYKLFKLRNQVKNLKLGRDGEKAVGQYLELLRERGAKVFHDIVGNGFNIDHVVISTNGIFTVETKTYSKPATGKSSIQYFDKKLVIDGFESKTDILVQAKAEANWLNSLLKEMTGKSCKIKPVVVFPGWYIQCHADNPDVWVLNPKALPKYIENNPIQLTREEVNFFAYGLSRHIRNTQ</sequence>
<feature type="transmembrane region" description="Helical" evidence="1">
    <location>
        <begin position="35"/>
        <end position="54"/>
    </location>
</feature>
<dbReference type="Pfam" id="PF08378">
    <property type="entry name" value="NERD"/>
    <property type="match status" value="1"/>
</dbReference>
<evidence type="ECO:0000313" key="3">
    <source>
        <dbReference type="EMBL" id="ABM04397.1"/>
    </source>
</evidence>
<dbReference type="Proteomes" id="UP000000639">
    <property type="component" value="Chromosome"/>
</dbReference>
<dbReference type="eggNOG" id="ENOG5032B6M">
    <property type="taxonomic scope" value="Bacteria"/>
</dbReference>
<name>A1SY32_PSYIN</name>
<keyword evidence="4" id="KW-1185">Reference proteome</keyword>
<proteinExistence type="predicted"/>
<dbReference type="HOGENOM" id="CLU_079648_0_0_6"/>
<organism evidence="3 4">
    <name type="scientific">Psychromonas ingrahamii (strain DSM 17664 / CCUG 51855 / 37)</name>
    <dbReference type="NCBI Taxonomy" id="357804"/>
    <lineage>
        <taxon>Bacteria</taxon>
        <taxon>Pseudomonadati</taxon>
        <taxon>Pseudomonadota</taxon>
        <taxon>Gammaproteobacteria</taxon>
        <taxon>Alteromonadales</taxon>
        <taxon>Psychromonadaceae</taxon>
        <taxon>Psychromonas</taxon>
    </lineage>
</organism>
<evidence type="ECO:0000313" key="4">
    <source>
        <dbReference type="Proteomes" id="UP000000639"/>
    </source>
</evidence>
<keyword evidence="1" id="KW-0472">Membrane</keyword>
<dbReference type="RefSeq" id="WP_011770954.1">
    <property type="nucleotide sequence ID" value="NC_008709.1"/>
</dbReference>
<accession>A1SY32</accession>
<feature type="transmembrane region" description="Helical" evidence="1">
    <location>
        <begin position="60"/>
        <end position="81"/>
    </location>
</feature>
<dbReference type="InterPro" id="IPR011528">
    <property type="entry name" value="NERD"/>
</dbReference>
<reference evidence="3 4" key="1">
    <citation type="submission" date="2007-01" db="EMBL/GenBank/DDBJ databases">
        <title>Complete sequence of Psychromonas ingrahamii 37.</title>
        <authorList>
            <consortium name="US DOE Joint Genome Institute"/>
            <person name="Copeland A."/>
            <person name="Lucas S."/>
            <person name="Lapidus A."/>
            <person name="Barry K."/>
            <person name="Detter J.C."/>
            <person name="Glavina del Rio T."/>
            <person name="Hammon N."/>
            <person name="Israni S."/>
            <person name="Dalin E."/>
            <person name="Tice H."/>
            <person name="Pitluck S."/>
            <person name="Thompson L.S."/>
            <person name="Brettin T."/>
            <person name="Bruce D."/>
            <person name="Han C."/>
            <person name="Tapia R."/>
            <person name="Schmutz J."/>
            <person name="Larimer F."/>
            <person name="Land M."/>
            <person name="Hauser L."/>
            <person name="Kyrpides N."/>
            <person name="Ivanova N."/>
            <person name="Staley J."/>
            <person name="Richardson P."/>
        </authorList>
    </citation>
    <scope>NUCLEOTIDE SEQUENCE [LARGE SCALE GENOMIC DNA]</scope>
    <source>
        <strain evidence="3 4">37</strain>
    </source>
</reference>
<dbReference type="STRING" id="357804.Ping_2685"/>
<feature type="domain" description="NERD" evidence="2">
    <location>
        <begin position="92"/>
        <end position="209"/>
    </location>
</feature>
<protein>
    <submittedName>
        <fullName evidence="3">NERD domain protein</fullName>
    </submittedName>
</protein>
<gene>
    <name evidence="3" type="ordered locus">Ping_2685</name>
</gene>
<evidence type="ECO:0000256" key="1">
    <source>
        <dbReference type="SAM" id="Phobius"/>
    </source>
</evidence>
<dbReference type="KEGG" id="pin:Ping_2685"/>